<dbReference type="RefSeq" id="XP_002998268.1">
    <property type="nucleotide sequence ID" value="XM_002998222.1"/>
</dbReference>
<dbReference type="GO" id="GO:0036088">
    <property type="term" value="P:D-serine catabolic process"/>
    <property type="evidence" value="ECO:0007669"/>
    <property type="project" value="TreeGrafter"/>
</dbReference>
<dbReference type="GeneID" id="9472236"/>
<keyword evidence="8" id="KW-1185">Reference proteome</keyword>
<dbReference type="Gene3D" id="3.20.20.10">
    <property type="entry name" value="Alanine racemase"/>
    <property type="match status" value="1"/>
</dbReference>
<dbReference type="PANTHER" id="PTHR28004:SF2">
    <property type="entry name" value="D-SERINE DEHYDRATASE"/>
    <property type="match status" value="1"/>
</dbReference>
<keyword evidence="4" id="KW-0663">Pyridoxal phosphate</keyword>
<dbReference type="eggNOG" id="ENOG502QRDB">
    <property type="taxonomic scope" value="Eukaryota"/>
</dbReference>
<dbReference type="InterPro" id="IPR009057">
    <property type="entry name" value="Homeodomain-like_sf"/>
</dbReference>
<dbReference type="Proteomes" id="UP000006643">
    <property type="component" value="Unassembled WGS sequence"/>
</dbReference>
<evidence type="ECO:0000256" key="1">
    <source>
        <dbReference type="ARBA" id="ARBA00001933"/>
    </source>
</evidence>
<dbReference type="Pfam" id="PF14031">
    <property type="entry name" value="D-ser_dehydrat"/>
    <property type="match status" value="1"/>
</dbReference>
<keyword evidence="5" id="KW-0456">Lyase</keyword>
<dbReference type="InterPro" id="IPR042208">
    <property type="entry name" value="D-ser_dehydrat-like_sf"/>
</dbReference>
<name>D0N6C3_PHYIT</name>
<dbReference type="SMART" id="SM01119">
    <property type="entry name" value="D-ser_dehydrat"/>
    <property type="match status" value="1"/>
</dbReference>
<dbReference type="GO" id="GO:0016830">
    <property type="term" value="F:carbon-carbon lyase activity"/>
    <property type="evidence" value="ECO:0007669"/>
    <property type="project" value="UniProtKB-ARBA"/>
</dbReference>
<dbReference type="KEGG" id="pif:PITG_06075"/>
<dbReference type="FunFam" id="3.20.20.10:FF:000026">
    <property type="entry name" value="D-threonine aldolase"/>
    <property type="match status" value="1"/>
</dbReference>
<reference evidence="8" key="1">
    <citation type="journal article" date="2009" name="Nature">
        <title>Genome sequence and analysis of the Irish potato famine pathogen Phytophthora infestans.</title>
        <authorList>
            <consortium name="The Broad Institute Genome Sequencing Platform"/>
            <person name="Haas B.J."/>
            <person name="Kamoun S."/>
            <person name="Zody M.C."/>
            <person name="Jiang R.H."/>
            <person name="Handsaker R.E."/>
            <person name="Cano L.M."/>
            <person name="Grabherr M."/>
            <person name="Kodira C.D."/>
            <person name="Raffaele S."/>
            <person name="Torto-Alalibo T."/>
            <person name="Bozkurt T.O."/>
            <person name="Ah-Fong A.M."/>
            <person name="Alvarado L."/>
            <person name="Anderson V.L."/>
            <person name="Armstrong M.R."/>
            <person name="Avrova A."/>
            <person name="Baxter L."/>
            <person name="Beynon J."/>
            <person name="Boevink P.C."/>
            <person name="Bollmann S.R."/>
            <person name="Bos J.I."/>
            <person name="Bulone V."/>
            <person name="Cai G."/>
            <person name="Cakir C."/>
            <person name="Carrington J.C."/>
            <person name="Chawner M."/>
            <person name="Conti L."/>
            <person name="Costanzo S."/>
            <person name="Ewan R."/>
            <person name="Fahlgren N."/>
            <person name="Fischbach M.A."/>
            <person name="Fugelstad J."/>
            <person name="Gilroy E.M."/>
            <person name="Gnerre S."/>
            <person name="Green P.J."/>
            <person name="Grenville-Briggs L.J."/>
            <person name="Griffith J."/>
            <person name="Grunwald N.J."/>
            <person name="Horn K."/>
            <person name="Horner N.R."/>
            <person name="Hu C.H."/>
            <person name="Huitema E."/>
            <person name="Jeong D.H."/>
            <person name="Jones A.M."/>
            <person name="Jones J.D."/>
            <person name="Jones R.W."/>
            <person name="Karlsson E.K."/>
            <person name="Kunjeti S.G."/>
            <person name="Lamour K."/>
            <person name="Liu Z."/>
            <person name="Ma L."/>
            <person name="Maclean D."/>
            <person name="Chibucos M.C."/>
            <person name="McDonald H."/>
            <person name="McWalters J."/>
            <person name="Meijer H.J."/>
            <person name="Morgan W."/>
            <person name="Morris P.F."/>
            <person name="Munro C.A."/>
            <person name="O'Neill K."/>
            <person name="Ospina-Giraldo M."/>
            <person name="Pinzon A."/>
            <person name="Pritchard L."/>
            <person name="Ramsahoye B."/>
            <person name="Ren Q."/>
            <person name="Restrepo S."/>
            <person name="Roy S."/>
            <person name="Sadanandom A."/>
            <person name="Savidor A."/>
            <person name="Schornack S."/>
            <person name="Schwartz D.C."/>
            <person name="Schumann U.D."/>
            <person name="Schwessinger B."/>
            <person name="Seyer L."/>
            <person name="Sharpe T."/>
            <person name="Silvar C."/>
            <person name="Song J."/>
            <person name="Studholme D.J."/>
            <person name="Sykes S."/>
            <person name="Thines M."/>
            <person name="van de Vondervoort P.J."/>
            <person name="Phuntumart V."/>
            <person name="Wawra S."/>
            <person name="Weide R."/>
            <person name="Win J."/>
            <person name="Young C."/>
            <person name="Zhou S."/>
            <person name="Fry W."/>
            <person name="Meyers B.C."/>
            <person name="van West P."/>
            <person name="Ristaino J."/>
            <person name="Govers F."/>
            <person name="Birch P.R."/>
            <person name="Whisson S.C."/>
            <person name="Judelson H.S."/>
            <person name="Nusbaum C."/>
        </authorList>
    </citation>
    <scope>NUCLEOTIDE SEQUENCE [LARGE SCALE GENOMIC DNA]</scope>
    <source>
        <strain evidence="8">T30-4</strain>
    </source>
</reference>
<dbReference type="EMBL" id="DS028126">
    <property type="protein sequence ID" value="EEY70614.1"/>
    <property type="molecule type" value="Genomic_DNA"/>
</dbReference>
<sequence length="678" mass="74233">MWRSSALPLTAAAAATAIGALSIRRLSALSASRVSRRVHGHAGDSISSLETPCLLVDLDALEINLKRLPESLKASPKIAIRPHAKAHKSSALGQLQLQLSHAVGLCCQKVGEAEAMFHGGVRDILLSNEVYGLERYERMAVLAKGGATISLIFDNFETVQQAAQVAEAQGVHFRALVEVNVGQDRCGVDTVEEAVELAKQIESYAPRLQMVGIQAYHGAAQHIRSYDEKKTVIAGVAEKAKSVRDALVTEGVKCDVVTGGGTGTYLLEASSGVFTEVQPGSYLFNDADYARNLGEDGEVVKDWEQSLYVLTTVMSKNANAAVPRVVVDAGTKAVSLDSGSPVVHTMVNGEKVPTPLEYHGGGDEHGILKPAQNVAAAKRVELPALGSKVLLVPGHCDPTTNMYDYLVGYRGDLVEHVWEIEARGPENRPPGRKAKVRVRACILRAAQEAKKWKVVAKLHDGYERTAWGWIKTTMDSGDLSGTQQQRGGSTKTVIEAHVEYLLDELASTSELTLVHMAELVEQKFDVRVSREAVRRALDAHIITFKKLHRDVVSRNTPVNRQKRYDYVVKFYAALANNKKVFYLDEANFNLCFSRGRGWSAKGRECVSANKSSVKRFLAQQRRAILCVPDGAIITEHRAGFLELAAVPLFAEVVTPELCNRVFCHTLPRHQRTLYFEDI</sequence>
<accession>D0N6C3</accession>
<evidence type="ECO:0000313" key="8">
    <source>
        <dbReference type="Proteomes" id="UP000006643"/>
    </source>
</evidence>
<dbReference type="AlphaFoldDB" id="D0N6C3"/>
<dbReference type="InterPro" id="IPR001608">
    <property type="entry name" value="Ala_racemase_N"/>
</dbReference>
<dbReference type="CDD" id="cd06819">
    <property type="entry name" value="PLPDE_III_LS_D-TA"/>
    <property type="match status" value="1"/>
</dbReference>
<dbReference type="InterPro" id="IPR029066">
    <property type="entry name" value="PLP-binding_barrel"/>
</dbReference>
<dbReference type="HOGENOM" id="CLU_405730_0_0_1"/>
<dbReference type="PANTHER" id="PTHR28004">
    <property type="entry name" value="ZGC:162816-RELATED"/>
    <property type="match status" value="1"/>
</dbReference>
<dbReference type="SUPFAM" id="SSF51419">
    <property type="entry name" value="PLP-binding barrel"/>
    <property type="match status" value="1"/>
</dbReference>
<evidence type="ECO:0000256" key="5">
    <source>
        <dbReference type="ARBA" id="ARBA00023239"/>
    </source>
</evidence>
<dbReference type="VEuPathDB" id="FungiDB:PITG_06075"/>
<feature type="domain" description="D-serine dehydratase-like" evidence="6">
    <location>
        <begin position="306"/>
        <end position="410"/>
    </location>
</feature>
<organism evidence="7 8">
    <name type="scientific">Phytophthora infestans (strain T30-4)</name>
    <name type="common">Potato late blight agent</name>
    <dbReference type="NCBI Taxonomy" id="403677"/>
    <lineage>
        <taxon>Eukaryota</taxon>
        <taxon>Sar</taxon>
        <taxon>Stramenopiles</taxon>
        <taxon>Oomycota</taxon>
        <taxon>Peronosporomycetes</taxon>
        <taxon>Peronosporales</taxon>
        <taxon>Peronosporaceae</taxon>
        <taxon>Phytophthora</taxon>
    </lineage>
</organism>
<dbReference type="InterPro" id="IPR026956">
    <property type="entry name" value="D-ser_dehydrat-like_dom"/>
</dbReference>
<evidence type="ECO:0000256" key="3">
    <source>
        <dbReference type="ARBA" id="ARBA00005323"/>
    </source>
</evidence>
<dbReference type="Pfam" id="PF01168">
    <property type="entry name" value="Ala_racemase_N"/>
    <property type="match status" value="1"/>
</dbReference>
<dbReference type="SUPFAM" id="SSF46689">
    <property type="entry name" value="Homeodomain-like"/>
    <property type="match status" value="1"/>
</dbReference>
<evidence type="ECO:0000313" key="7">
    <source>
        <dbReference type="EMBL" id="EEY70614.1"/>
    </source>
</evidence>
<comment type="similarity">
    <text evidence="3">Belongs to the DSD1 family.</text>
</comment>
<dbReference type="GO" id="GO:0008721">
    <property type="term" value="F:D-serine ammonia-lyase activity"/>
    <property type="evidence" value="ECO:0007669"/>
    <property type="project" value="TreeGrafter"/>
</dbReference>
<dbReference type="Gene3D" id="2.40.37.20">
    <property type="entry name" value="D-serine dehydratase-like domain"/>
    <property type="match status" value="1"/>
</dbReference>
<protein>
    <recommendedName>
        <fullName evidence="6">D-serine dehydratase-like domain-containing protein</fullName>
    </recommendedName>
</protein>
<gene>
    <name evidence="7" type="ORF">PITG_06075</name>
</gene>
<comment type="cofactor">
    <cofactor evidence="2">
        <name>Mg(2+)</name>
        <dbReference type="ChEBI" id="CHEBI:18420"/>
    </cofactor>
</comment>
<dbReference type="InterPro" id="IPR051466">
    <property type="entry name" value="D-amino_acid_metab_enzyme"/>
</dbReference>
<dbReference type="STRING" id="403677.D0N6C3"/>
<evidence type="ECO:0000259" key="6">
    <source>
        <dbReference type="SMART" id="SM01119"/>
    </source>
</evidence>
<proteinExistence type="inferred from homology"/>
<comment type="cofactor">
    <cofactor evidence="1">
        <name>pyridoxal 5'-phosphate</name>
        <dbReference type="ChEBI" id="CHEBI:597326"/>
    </cofactor>
</comment>
<dbReference type="OrthoDB" id="20198at2759"/>
<evidence type="ECO:0000256" key="2">
    <source>
        <dbReference type="ARBA" id="ARBA00001946"/>
    </source>
</evidence>
<dbReference type="InParanoid" id="D0N6C3"/>
<evidence type="ECO:0000256" key="4">
    <source>
        <dbReference type="ARBA" id="ARBA00022898"/>
    </source>
</evidence>